<feature type="transmembrane region" description="Helical" evidence="1">
    <location>
        <begin position="47"/>
        <end position="68"/>
    </location>
</feature>
<name>A0ABU7MND4_9ACTN</name>
<evidence type="ECO:0000313" key="2">
    <source>
        <dbReference type="EMBL" id="MEE4021823.1"/>
    </source>
</evidence>
<keyword evidence="1" id="KW-0812">Transmembrane</keyword>
<dbReference type="Proteomes" id="UP001335729">
    <property type="component" value="Unassembled WGS sequence"/>
</dbReference>
<sequence length="200" mass="21123">MTEVLLWIGVATTVLFGTVVAIEGARRPGYRWKYHTGSELELGEGGWIMRWTFVGMSVGMTAYAVAILDALSTVVGFVCLGAFAVGNLLSGVFTPDAVRGFPPRFSVRTATQLPSVHARIHDACGPLMFLALLGGCVAVSTALDGWLSAYSAVTAVIGFALMVCTAVAYSRDAALTGLVQRLLLAVYYVWIVVIGVSLAA</sequence>
<dbReference type="Pfam" id="PF06197">
    <property type="entry name" value="DUF998"/>
    <property type="match status" value="1"/>
</dbReference>
<dbReference type="RefSeq" id="WP_330503126.1">
    <property type="nucleotide sequence ID" value="NZ_JAZDUE010000001.1"/>
</dbReference>
<feature type="transmembrane region" description="Helical" evidence="1">
    <location>
        <begin position="182"/>
        <end position="199"/>
    </location>
</feature>
<comment type="caution">
    <text evidence="2">The sequence shown here is derived from an EMBL/GenBank/DDBJ whole genome shotgun (WGS) entry which is preliminary data.</text>
</comment>
<gene>
    <name evidence="2" type="ORF">V1Y59_01940</name>
</gene>
<keyword evidence="1" id="KW-0472">Membrane</keyword>
<keyword evidence="3" id="KW-1185">Reference proteome</keyword>
<feature type="transmembrane region" description="Helical" evidence="1">
    <location>
        <begin position="149"/>
        <end position="170"/>
    </location>
</feature>
<evidence type="ECO:0000256" key="1">
    <source>
        <dbReference type="SAM" id="Phobius"/>
    </source>
</evidence>
<evidence type="ECO:0000313" key="3">
    <source>
        <dbReference type="Proteomes" id="UP001335729"/>
    </source>
</evidence>
<dbReference type="InterPro" id="IPR009339">
    <property type="entry name" value="DUF998"/>
</dbReference>
<feature type="transmembrane region" description="Helical" evidence="1">
    <location>
        <begin position="123"/>
        <end position="143"/>
    </location>
</feature>
<feature type="transmembrane region" description="Helical" evidence="1">
    <location>
        <begin position="74"/>
        <end position="94"/>
    </location>
</feature>
<dbReference type="EMBL" id="JAZDUE010000001">
    <property type="protein sequence ID" value="MEE4021823.1"/>
    <property type="molecule type" value="Genomic_DNA"/>
</dbReference>
<proteinExistence type="predicted"/>
<feature type="transmembrane region" description="Helical" evidence="1">
    <location>
        <begin position="6"/>
        <end position="26"/>
    </location>
</feature>
<keyword evidence="1" id="KW-1133">Transmembrane helix</keyword>
<reference evidence="2 3" key="1">
    <citation type="submission" date="2024-01" db="EMBL/GenBank/DDBJ databases">
        <title>Draft genome sequence of Gordonia sp. PKS22-38.</title>
        <authorList>
            <person name="Suphannarot A."/>
            <person name="Mingma R."/>
        </authorList>
    </citation>
    <scope>NUCLEOTIDE SEQUENCE [LARGE SCALE GENOMIC DNA]</scope>
    <source>
        <strain evidence="2 3">PKS22-38</strain>
    </source>
</reference>
<accession>A0ABU7MND4</accession>
<protein>
    <submittedName>
        <fullName evidence="2">DUF998 domain-containing protein</fullName>
    </submittedName>
</protein>
<organism evidence="2 3">
    <name type="scientific">Gordonia prachuapensis</name>
    <dbReference type="NCBI Taxonomy" id="3115651"/>
    <lineage>
        <taxon>Bacteria</taxon>
        <taxon>Bacillati</taxon>
        <taxon>Actinomycetota</taxon>
        <taxon>Actinomycetes</taxon>
        <taxon>Mycobacteriales</taxon>
        <taxon>Gordoniaceae</taxon>
        <taxon>Gordonia</taxon>
    </lineage>
</organism>